<dbReference type="SMART" id="SM00382">
    <property type="entry name" value="AAA"/>
    <property type="match status" value="1"/>
</dbReference>
<keyword evidence="6" id="KW-1185">Reference proteome</keyword>
<evidence type="ECO:0000313" key="6">
    <source>
        <dbReference type="Proteomes" id="UP000292927"/>
    </source>
</evidence>
<dbReference type="Pfam" id="PF00005">
    <property type="entry name" value="ABC_tran"/>
    <property type="match status" value="1"/>
</dbReference>
<dbReference type="InterPro" id="IPR027417">
    <property type="entry name" value="P-loop_NTPase"/>
</dbReference>
<evidence type="ECO:0000256" key="2">
    <source>
        <dbReference type="ARBA" id="ARBA00022741"/>
    </source>
</evidence>
<name>A0A4Q7PUK5_9FIRM</name>
<protein>
    <submittedName>
        <fullName evidence="5">NitT/TauT family transport system ATP-binding protein</fullName>
    </submittedName>
</protein>
<dbReference type="InterPro" id="IPR003593">
    <property type="entry name" value="AAA+_ATPase"/>
</dbReference>
<dbReference type="Proteomes" id="UP000292927">
    <property type="component" value="Unassembled WGS sequence"/>
</dbReference>
<keyword evidence="3 5" id="KW-0067">ATP-binding</keyword>
<dbReference type="AlphaFoldDB" id="A0A4Q7PUK5"/>
<dbReference type="RefSeq" id="WP_130433862.1">
    <property type="nucleotide sequence ID" value="NZ_SGXF01000001.1"/>
</dbReference>
<dbReference type="PANTHER" id="PTHR42788">
    <property type="entry name" value="TAURINE IMPORT ATP-BINDING PROTEIN-RELATED"/>
    <property type="match status" value="1"/>
</dbReference>
<keyword evidence="1" id="KW-0813">Transport</keyword>
<evidence type="ECO:0000256" key="3">
    <source>
        <dbReference type="ARBA" id="ARBA00022840"/>
    </source>
</evidence>
<dbReference type="SUPFAM" id="SSF52540">
    <property type="entry name" value="P-loop containing nucleoside triphosphate hydrolases"/>
    <property type="match status" value="1"/>
</dbReference>
<dbReference type="EMBL" id="SGXF01000001">
    <property type="protein sequence ID" value="RZT03010.1"/>
    <property type="molecule type" value="Genomic_DNA"/>
</dbReference>
<gene>
    <name evidence="5" type="ORF">EV209_1143</name>
</gene>
<accession>A0A4Q7PUK5</accession>
<evidence type="ECO:0000256" key="1">
    <source>
        <dbReference type="ARBA" id="ARBA00022448"/>
    </source>
</evidence>
<dbReference type="OrthoDB" id="9801958at2"/>
<dbReference type="InterPro" id="IPR003439">
    <property type="entry name" value="ABC_transporter-like_ATP-bd"/>
</dbReference>
<organism evidence="5 6">
    <name type="scientific">Cuneatibacter caecimuris</name>
    <dbReference type="NCBI Taxonomy" id="1796618"/>
    <lineage>
        <taxon>Bacteria</taxon>
        <taxon>Bacillati</taxon>
        <taxon>Bacillota</taxon>
        <taxon>Clostridia</taxon>
        <taxon>Lachnospirales</taxon>
        <taxon>Lachnospiraceae</taxon>
        <taxon>Cuneatibacter</taxon>
    </lineage>
</organism>
<evidence type="ECO:0000313" key="5">
    <source>
        <dbReference type="EMBL" id="RZT03010.1"/>
    </source>
</evidence>
<evidence type="ECO:0000259" key="4">
    <source>
        <dbReference type="PROSITE" id="PS50893"/>
    </source>
</evidence>
<dbReference type="GO" id="GO:0016887">
    <property type="term" value="F:ATP hydrolysis activity"/>
    <property type="evidence" value="ECO:0007669"/>
    <property type="project" value="InterPro"/>
</dbReference>
<comment type="caution">
    <text evidence="5">The sequence shown here is derived from an EMBL/GenBank/DDBJ whole genome shotgun (WGS) entry which is preliminary data.</text>
</comment>
<dbReference type="PANTHER" id="PTHR42788:SF13">
    <property type="entry name" value="ALIPHATIC SULFONATES IMPORT ATP-BINDING PROTEIN SSUB"/>
    <property type="match status" value="1"/>
</dbReference>
<sequence length="192" mass="21398">MIEIRHLEKRFGETEVFSNLNFRLEDGGRYCLMGASGRGKTTLLRCILGLEKPDTGEIMKSDPNLSAVFQEDRLVEFLSPVDNVLLALSGGRSRAERKALAVRALAEILPQDCLYQPCRELSGGMRRRVAVCRAMLAESSAVLMDEPFSGLDEDNHSRLLQWVLREQRGRILLLSSHDPEDAEALGGNVITI</sequence>
<proteinExistence type="predicted"/>
<dbReference type="InterPro" id="IPR050166">
    <property type="entry name" value="ABC_transporter_ATP-bind"/>
</dbReference>
<dbReference type="PROSITE" id="PS50893">
    <property type="entry name" value="ABC_TRANSPORTER_2"/>
    <property type="match status" value="1"/>
</dbReference>
<feature type="domain" description="ABC transporter" evidence="4">
    <location>
        <begin position="2"/>
        <end position="192"/>
    </location>
</feature>
<dbReference type="PROSITE" id="PS00211">
    <property type="entry name" value="ABC_TRANSPORTER_1"/>
    <property type="match status" value="1"/>
</dbReference>
<dbReference type="Gene3D" id="3.40.50.300">
    <property type="entry name" value="P-loop containing nucleotide triphosphate hydrolases"/>
    <property type="match status" value="1"/>
</dbReference>
<dbReference type="InterPro" id="IPR017871">
    <property type="entry name" value="ABC_transporter-like_CS"/>
</dbReference>
<dbReference type="GO" id="GO:0005524">
    <property type="term" value="F:ATP binding"/>
    <property type="evidence" value="ECO:0007669"/>
    <property type="project" value="UniProtKB-KW"/>
</dbReference>
<reference evidence="5 6" key="1">
    <citation type="submission" date="2019-02" db="EMBL/GenBank/DDBJ databases">
        <title>Genomic Encyclopedia of Type Strains, Phase IV (KMG-IV): sequencing the most valuable type-strain genomes for metagenomic binning, comparative biology and taxonomic classification.</title>
        <authorList>
            <person name="Goeker M."/>
        </authorList>
    </citation>
    <scope>NUCLEOTIDE SEQUENCE [LARGE SCALE GENOMIC DNA]</scope>
    <source>
        <strain evidence="5 6">DSM 29486</strain>
    </source>
</reference>
<keyword evidence="2" id="KW-0547">Nucleotide-binding</keyword>